<proteinExistence type="predicted"/>
<name>A0ABR6X9A3_9BURK</name>
<protein>
    <submittedName>
        <fullName evidence="1">DUF924 domain-containing protein</fullName>
    </submittedName>
</protein>
<dbReference type="InterPro" id="IPR010323">
    <property type="entry name" value="DUF924"/>
</dbReference>
<dbReference type="EMBL" id="JACOFW010000032">
    <property type="protein sequence ID" value="MBC3809411.1"/>
    <property type="molecule type" value="Genomic_DNA"/>
</dbReference>
<sequence>MLQAAAGELYQWRSDDHGRLAEIIVLDQFSRNVYRNTPQAFAQDAMALALAQEAIRAQADQGLTAIERNFLYMPFMHSESRAIHVYAEKLFHEHAPQGNYEFELKHKRIIDRFGRYPHRNAILGRESTAEEMEFLKEDGSRF</sequence>
<reference evidence="1 2" key="1">
    <citation type="submission" date="2020-08" db="EMBL/GenBank/DDBJ databases">
        <title>Novel species isolated from subtropical streams in China.</title>
        <authorList>
            <person name="Lu H."/>
        </authorList>
    </citation>
    <scope>NUCLEOTIDE SEQUENCE [LARGE SCALE GENOMIC DNA]</scope>
    <source>
        <strain evidence="1 2">KACC 16656</strain>
    </source>
</reference>
<dbReference type="Proteomes" id="UP000648257">
    <property type="component" value="Unassembled WGS sequence"/>
</dbReference>
<dbReference type="SUPFAM" id="SSF48452">
    <property type="entry name" value="TPR-like"/>
    <property type="match status" value="1"/>
</dbReference>
<gene>
    <name evidence="1" type="ORF">H8K52_18885</name>
</gene>
<accession>A0ABR6X9A3</accession>
<dbReference type="Pfam" id="PF06041">
    <property type="entry name" value="DUF924"/>
    <property type="match status" value="1"/>
</dbReference>
<organism evidence="1 2">
    <name type="scientific">Undibacterium seohonense</name>
    <dbReference type="NCBI Taxonomy" id="1344950"/>
    <lineage>
        <taxon>Bacteria</taxon>
        <taxon>Pseudomonadati</taxon>
        <taxon>Pseudomonadota</taxon>
        <taxon>Betaproteobacteria</taxon>
        <taxon>Burkholderiales</taxon>
        <taxon>Oxalobacteraceae</taxon>
        <taxon>Undibacterium</taxon>
    </lineage>
</organism>
<dbReference type="RefSeq" id="WP_186924467.1">
    <property type="nucleotide sequence ID" value="NZ_JACOFW010000032.1"/>
</dbReference>
<dbReference type="Gene3D" id="1.25.40.10">
    <property type="entry name" value="Tetratricopeptide repeat domain"/>
    <property type="match status" value="1"/>
</dbReference>
<dbReference type="InterPro" id="IPR011990">
    <property type="entry name" value="TPR-like_helical_dom_sf"/>
</dbReference>
<comment type="caution">
    <text evidence="1">The sequence shown here is derived from an EMBL/GenBank/DDBJ whole genome shotgun (WGS) entry which is preliminary data.</text>
</comment>
<evidence type="ECO:0000313" key="1">
    <source>
        <dbReference type="EMBL" id="MBC3809411.1"/>
    </source>
</evidence>
<evidence type="ECO:0000313" key="2">
    <source>
        <dbReference type="Proteomes" id="UP000648257"/>
    </source>
</evidence>
<dbReference type="Gene3D" id="1.20.58.320">
    <property type="entry name" value="TPR-like"/>
    <property type="match status" value="1"/>
</dbReference>
<keyword evidence="2" id="KW-1185">Reference proteome</keyword>